<dbReference type="RefSeq" id="WP_323983557.1">
    <property type="nucleotide sequence ID" value="NZ_JAYKBW010000009.1"/>
</dbReference>
<dbReference type="Proteomes" id="UP001311730">
    <property type="component" value="Unassembled WGS sequence"/>
</dbReference>
<proteinExistence type="predicted"/>
<accession>A0ABU5Z8T6</accession>
<protein>
    <submittedName>
        <fullName evidence="2">Aminodeoxychorismate synthase component I</fullName>
        <ecNumber evidence="2">2.6.1.85</ecNumber>
    </submittedName>
</protein>
<dbReference type="InterPro" id="IPR019999">
    <property type="entry name" value="Anth_synth_I-like"/>
</dbReference>
<dbReference type="SUPFAM" id="SSF56322">
    <property type="entry name" value="ADC synthase"/>
    <property type="match status" value="1"/>
</dbReference>
<evidence type="ECO:0000313" key="2">
    <source>
        <dbReference type="EMBL" id="MEB3075344.1"/>
    </source>
</evidence>
<dbReference type="GO" id="GO:0046820">
    <property type="term" value="F:4-amino-4-deoxychorismate synthase activity"/>
    <property type="evidence" value="ECO:0007669"/>
    <property type="project" value="UniProtKB-EC"/>
</dbReference>
<dbReference type="EC" id="2.6.1.85" evidence="2"/>
<evidence type="ECO:0000313" key="3">
    <source>
        <dbReference type="Proteomes" id="UP001311730"/>
    </source>
</evidence>
<sequence length="316" mass="35895">MNTLPKWAEKLNQLGEKRTPCFFVVNYQGTQGQVFPLSELPKDIHFSFSEEKAPICEPITIEKYPIPYKTFEESFEKVFSHLKKGDTELINLTFATEIAPISLEKIYQNAKAKYKILYKDEWVCFSPEIFVKIEANKIKTYPMKGTISATIPNAEALLLNNPKEIDEHKKVVTLLSMDLAHVATDIHVSKFRYVDVIEKSTGNLLQTSSEIIGTLENNWQGHLGEILVKLLPAGSICGAPREKTMEIIQEAETYQRGYYTGIAGIFDGQSLDTCVLIRFIERTGEKFYYKSGAGITAQSKPESEYKEILEKIYIPN</sequence>
<dbReference type="NCBIfam" id="NF005486">
    <property type="entry name" value="PRK07093.1"/>
    <property type="match status" value="1"/>
</dbReference>
<dbReference type="Gene3D" id="3.60.120.10">
    <property type="entry name" value="Anthranilate synthase"/>
    <property type="match status" value="1"/>
</dbReference>
<organism evidence="2 3">
    <name type="scientific">Capnocytophaga gingivalis</name>
    <dbReference type="NCBI Taxonomy" id="1017"/>
    <lineage>
        <taxon>Bacteria</taxon>
        <taxon>Pseudomonadati</taxon>
        <taxon>Bacteroidota</taxon>
        <taxon>Flavobacteriia</taxon>
        <taxon>Flavobacteriales</taxon>
        <taxon>Flavobacteriaceae</taxon>
        <taxon>Capnocytophaga</taxon>
    </lineage>
</organism>
<feature type="domain" description="Chorismate-utilising enzyme C-terminal" evidence="1">
    <location>
        <begin position="69"/>
        <end position="311"/>
    </location>
</feature>
<name>A0ABU5Z8T6_9FLAO</name>
<reference evidence="2 3" key="1">
    <citation type="submission" date="2023-12" db="EMBL/GenBank/DDBJ databases">
        <title>Genomic sequences of Capnocytophaga and Parvimonas strains.</title>
        <authorList>
            <person name="Watt R.M."/>
            <person name="Wang M."/>
            <person name="Yang T."/>
            <person name="Tong W.M."/>
        </authorList>
    </citation>
    <scope>NUCLEOTIDE SEQUENCE [LARGE SCALE GENOMIC DNA]</scope>
    <source>
        <strain evidence="2 3">CCUG 13096</strain>
    </source>
</reference>
<keyword evidence="2" id="KW-0032">Aminotransferase</keyword>
<dbReference type="InterPro" id="IPR015890">
    <property type="entry name" value="Chorismate_C"/>
</dbReference>
<dbReference type="PANTHER" id="PTHR11236">
    <property type="entry name" value="AMINOBENZOATE/ANTHRANILATE SYNTHASE"/>
    <property type="match status" value="1"/>
</dbReference>
<dbReference type="Pfam" id="PF00425">
    <property type="entry name" value="Chorismate_bind"/>
    <property type="match status" value="1"/>
</dbReference>
<evidence type="ECO:0000259" key="1">
    <source>
        <dbReference type="Pfam" id="PF00425"/>
    </source>
</evidence>
<keyword evidence="3" id="KW-1185">Reference proteome</keyword>
<gene>
    <name evidence="2" type="ORF">VJJ08_08535</name>
</gene>
<keyword evidence="2" id="KW-0808">Transferase</keyword>
<dbReference type="EMBL" id="JAYKBW010000009">
    <property type="protein sequence ID" value="MEB3075344.1"/>
    <property type="molecule type" value="Genomic_DNA"/>
</dbReference>
<dbReference type="InterPro" id="IPR005801">
    <property type="entry name" value="ADC_synthase"/>
</dbReference>
<comment type="caution">
    <text evidence="2">The sequence shown here is derived from an EMBL/GenBank/DDBJ whole genome shotgun (WGS) entry which is preliminary data.</text>
</comment>
<dbReference type="PANTHER" id="PTHR11236:SF50">
    <property type="entry name" value="AMINODEOXYCHORISMATE SYNTHASE COMPONENT 1"/>
    <property type="match status" value="1"/>
</dbReference>